<dbReference type="AlphaFoldDB" id="A0A699YJ48"/>
<evidence type="ECO:0000313" key="2">
    <source>
        <dbReference type="Proteomes" id="UP000485058"/>
    </source>
</evidence>
<reference evidence="1 2" key="1">
    <citation type="submission" date="2020-02" db="EMBL/GenBank/DDBJ databases">
        <title>Draft genome sequence of Haematococcus lacustris strain NIES-144.</title>
        <authorList>
            <person name="Morimoto D."/>
            <person name="Nakagawa S."/>
            <person name="Yoshida T."/>
            <person name="Sawayama S."/>
        </authorList>
    </citation>
    <scope>NUCLEOTIDE SEQUENCE [LARGE SCALE GENOMIC DNA]</scope>
    <source>
        <strain evidence="1 2">NIES-144</strain>
    </source>
</reference>
<sequence>MPLMPQARGQAPQYAAATPPVAAAPKVVQDMATCIPLLRLFGRYLQPVGHRPMRAVNQRLRHVFHLCYSKLPGQSQGKADPAAPPGELRGTWPAGVQPVHDAARAVYIQVKGARGLVKPQLHGLESTYSAHATVVV</sequence>
<accession>A0A699YJ48</accession>
<dbReference type="EMBL" id="BLLF01000015">
    <property type="protein sequence ID" value="GFH05949.1"/>
    <property type="molecule type" value="Genomic_DNA"/>
</dbReference>
<organism evidence="1 2">
    <name type="scientific">Haematococcus lacustris</name>
    <name type="common">Green alga</name>
    <name type="synonym">Haematococcus pluvialis</name>
    <dbReference type="NCBI Taxonomy" id="44745"/>
    <lineage>
        <taxon>Eukaryota</taxon>
        <taxon>Viridiplantae</taxon>
        <taxon>Chlorophyta</taxon>
        <taxon>core chlorophytes</taxon>
        <taxon>Chlorophyceae</taxon>
        <taxon>CS clade</taxon>
        <taxon>Chlamydomonadales</taxon>
        <taxon>Haematococcaceae</taxon>
        <taxon>Haematococcus</taxon>
    </lineage>
</organism>
<gene>
    <name evidence="1" type="ORF">HaLaN_00500</name>
</gene>
<dbReference type="Proteomes" id="UP000485058">
    <property type="component" value="Unassembled WGS sequence"/>
</dbReference>
<protein>
    <submittedName>
        <fullName evidence="1">Uncharacterized protein</fullName>
    </submittedName>
</protein>
<evidence type="ECO:0000313" key="1">
    <source>
        <dbReference type="EMBL" id="GFH05949.1"/>
    </source>
</evidence>
<name>A0A699YJ48_HAELA</name>
<comment type="caution">
    <text evidence="1">The sequence shown here is derived from an EMBL/GenBank/DDBJ whole genome shotgun (WGS) entry which is preliminary data.</text>
</comment>
<proteinExistence type="predicted"/>
<keyword evidence="2" id="KW-1185">Reference proteome</keyword>